<organism evidence="4 5">
    <name type="scientific">Membranihabitans marinus</name>
    <dbReference type="NCBI Taxonomy" id="1227546"/>
    <lineage>
        <taxon>Bacteria</taxon>
        <taxon>Pseudomonadati</taxon>
        <taxon>Bacteroidota</taxon>
        <taxon>Saprospiria</taxon>
        <taxon>Saprospirales</taxon>
        <taxon>Saprospiraceae</taxon>
        <taxon>Membranihabitans</taxon>
    </lineage>
</organism>
<dbReference type="GO" id="GO:0004222">
    <property type="term" value="F:metalloendopeptidase activity"/>
    <property type="evidence" value="ECO:0007669"/>
    <property type="project" value="TreeGrafter"/>
</dbReference>
<comment type="caution">
    <text evidence="4">The sequence shown here is derived from an EMBL/GenBank/DDBJ whole genome shotgun (WGS) entry which is preliminary data.</text>
</comment>
<dbReference type="InterPro" id="IPR016047">
    <property type="entry name" value="M23ase_b-sheet_dom"/>
</dbReference>
<evidence type="ECO:0000256" key="1">
    <source>
        <dbReference type="ARBA" id="ARBA00022729"/>
    </source>
</evidence>
<dbReference type="CDD" id="cd12797">
    <property type="entry name" value="M23_peptidase"/>
    <property type="match status" value="1"/>
</dbReference>
<keyword evidence="2" id="KW-0175">Coiled coil</keyword>
<dbReference type="EMBL" id="JAHVHU010000005">
    <property type="protein sequence ID" value="MBY5957613.1"/>
    <property type="molecule type" value="Genomic_DNA"/>
</dbReference>
<dbReference type="Proteomes" id="UP000753961">
    <property type="component" value="Unassembled WGS sequence"/>
</dbReference>
<keyword evidence="5" id="KW-1185">Reference proteome</keyword>
<name>A0A953L9H6_9BACT</name>
<gene>
    <name evidence="4" type="ORF">KUV50_05670</name>
</gene>
<evidence type="ECO:0000259" key="3">
    <source>
        <dbReference type="Pfam" id="PF01551"/>
    </source>
</evidence>
<proteinExistence type="predicted"/>
<feature type="coiled-coil region" evidence="2">
    <location>
        <begin position="30"/>
        <end position="113"/>
    </location>
</feature>
<sequence length="394" mass="45325">MIALPHLSKFRIVTLILVCLLSSHLVAQEVQKLETERDRLISEIKETNKLLKLNQKRSGNISHQYQLIQNQIQNREKLIRTYTHEINELDREMSTLTSEIKNGEQKLSRIQKEYGQLLYQMHRSDLVQNKLLLLLSSASFNQAFVRWQYFRQVSSYRKSQKEEIEGLQRSLEAKRTSLQEKKVAVIQRKKDKESQKTDLAAELKKQDRVLKELSANIGSLRKEITRKERQREALNKKIAALISEKTKSMPASPAVTALSSNFEKNKGKLPWPTNQGIIIKKFGQQNHPLLKNIKIENDGIDIQVDPGSTIRSIFDGTVVKAIYVGEFNMVVVVNHGSYFSVYSNLKEVYVSENQKVSRADPIGVVGENRAGLPVLHFELWKNMKPQNPANWIVQ</sequence>
<accession>A0A953L9H6</accession>
<feature type="coiled-coil region" evidence="2">
    <location>
        <begin position="157"/>
        <end position="244"/>
    </location>
</feature>
<evidence type="ECO:0000313" key="4">
    <source>
        <dbReference type="EMBL" id="MBY5957613.1"/>
    </source>
</evidence>
<evidence type="ECO:0000313" key="5">
    <source>
        <dbReference type="Proteomes" id="UP000753961"/>
    </source>
</evidence>
<dbReference type="InterPro" id="IPR050570">
    <property type="entry name" value="Cell_wall_metabolism_enzyme"/>
</dbReference>
<protein>
    <submittedName>
        <fullName evidence="4">Peptidoglycan DD-metalloendopeptidase family protein</fullName>
    </submittedName>
</protein>
<dbReference type="Gene3D" id="6.10.250.3150">
    <property type="match status" value="1"/>
</dbReference>
<dbReference type="Pfam" id="PF01551">
    <property type="entry name" value="Peptidase_M23"/>
    <property type="match status" value="1"/>
</dbReference>
<dbReference type="AlphaFoldDB" id="A0A953L9H6"/>
<feature type="domain" description="M23ase beta-sheet core" evidence="3">
    <location>
        <begin position="297"/>
        <end position="388"/>
    </location>
</feature>
<dbReference type="SUPFAM" id="SSF51261">
    <property type="entry name" value="Duplicated hybrid motif"/>
    <property type="match status" value="1"/>
</dbReference>
<dbReference type="Gene3D" id="2.70.70.10">
    <property type="entry name" value="Glucose Permease (Domain IIA)"/>
    <property type="match status" value="1"/>
</dbReference>
<keyword evidence="1" id="KW-0732">Signal</keyword>
<dbReference type="PANTHER" id="PTHR21666">
    <property type="entry name" value="PEPTIDASE-RELATED"/>
    <property type="match status" value="1"/>
</dbReference>
<dbReference type="RefSeq" id="WP_222579131.1">
    <property type="nucleotide sequence ID" value="NZ_JAHVHU010000005.1"/>
</dbReference>
<evidence type="ECO:0000256" key="2">
    <source>
        <dbReference type="SAM" id="Coils"/>
    </source>
</evidence>
<reference evidence="4" key="1">
    <citation type="submission" date="2021-06" db="EMBL/GenBank/DDBJ databases">
        <title>44 bacteria genomes isolated from Dapeng, Shenzhen.</title>
        <authorList>
            <person name="Zheng W."/>
            <person name="Yu S."/>
            <person name="Huang Y."/>
        </authorList>
    </citation>
    <scope>NUCLEOTIDE SEQUENCE</scope>
    <source>
        <strain evidence="4">DP5N28-2</strain>
    </source>
</reference>
<dbReference type="PANTHER" id="PTHR21666:SF289">
    <property type="entry name" value="L-ALA--D-GLU ENDOPEPTIDASE"/>
    <property type="match status" value="1"/>
</dbReference>
<dbReference type="InterPro" id="IPR011055">
    <property type="entry name" value="Dup_hybrid_motif"/>
</dbReference>